<dbReference type="AlphaFoldDB" id="A0A2G5VKF9"/>
<dbReference type="Proteomes" id="UP000230233">
    <property type="component" value="Chromosome I"/>
</dbReference>
<comment type="caution">
    <text evidence="3">The sequence shown here is derived from an EMBL/GenBank/DDBJ whole genome shotgun (WGS) entry which is preliminary data.</text>
</comment>
<feature type="signal peptide" evidence="2">
    <location>
        <begin position="1"/>
        <end position="19"/>
    </location>
</feature>
<reference evidence="4" key="1">
    <citation type="submission" date="2017-10" db="EMBL/GenBank/DDBJ databases">
        <title>Rapid genome shrinkage in a self-fertile nematode reveals novel sperm competition proteins.</title>
        <authorList>
            <person name="Yin D."/>
            <person name="Schwarz E.M."/>
            <person name="Thomas C.G."/>
            <person name="Felde R.L."/>
            <person name="Korf I.F."/>
            <person name="Cutter A.D."/>
            <person name="Schartner C.M."/>
            <person name="Ralston E.J."/>
            <person name="Meyer B.J."/>
            <person name="Haag E.S."/>
        </authorList>
    </citation>
    <scope>NUCLEOTIDE SEQUENCE [LARGE SCALE GENOMIC DNA]</scope>
    <source>
        <strain evidence="4">JU1422</strain>
    </source>
</reference>
<keyword evidence="2" id="KW-0732">Signal</keyword>
<feature type="chain" id="PRO_5013552623" evidence="2">
    <location>
        <begin position="20"/>
        <end position="183"/>
    </location>
</feature>
<protein>
    <submittedName>
        <fullName evidence="3">Uncharacterized protein</fullName>
    </submittedName>
</protein>
<feature type="compositionally biased region" description="Low complexity" evidence="1">
    <location>
        <begin position="61"/>
        <end position="108"/>
    </location>
</feature>
<feature type="region of interest" description="Disordered" evidence="1">
    <location>
        <begin position="60"/>
        <end position="140"/>
    </location>
</feature>
<dbReference type="OrthoDB" id="10494244at2759"/>
<accession>A0A2G5VKF9</accession>
<proteinExistence type="predicted"/>
<keyword evidence="4" id="KW-1185">Reference proteome</keyword>
<evidence type="ECO:0000313" key="4">
    <source>
        <dbReference type="Proteomes" id="UP000230233"/>
    </source>
</evidence>
<gene>
    <name evidence="3" type="primary">Cnig_chr_I.g2420</name>
    <name evidence="3" type="ORF">B9Z55_002420</name>
</gene>
<dbReference type="EMBL" id="PDUG01000001">
    <property type="protein sequence ID" value="PIC52232.1"/>
    <property type="molecule type" value="Genomic_DNA"/>
</dbReference>
<sequence length="183" mass="19129">MQLTNIFVFAVLLISAAFCDETPTTGSAIEIPADIPDETTAPEAVVPTEVVVVETTEAEVTDAPTAEETTVVAEETTAAPETAAPEVTEAAPQAEEVPAVPTETPQETPVEETPVEEKPAETNEESAAAPETTARPVFSTEEPIDMSTDLEGLFNSTANATSVSFRSAGSFFVAPIVLFALTQ</sequence>
<name>A0A2G5VKF9_9PELO</name>
<evidence type="ECO:0000313" key="3">
    <source>
        <dbReference type="EMBL" id="PIC52232.1"/>
    </source>
</evidence>
<organism evidence="3 4">
    <name type="scientific">Caenorhabditis nigoni</name>
    <dbReference type="NCBI Taxonomy" id="1611254"/>
    <lineage>
        <taxon>Eukaryota</taxon>
        <taxon>Metazoa</taxon>
        <taxon>Ecdysozoa</taxon>
        <taxon>Nematoda</taxon>
        <taxon>Chromadorea</taxon>
        <taxon>Rhabditida</taxon>
        <taxon>Rhabditina</taxon>
        <taxon>Rhabditomorpha</taxon>
        <taxon>Rhabditoidea</taxon>
        <taxon>Rhabditidae</taxon>
        <taxon>Peloderinae</taxon>
        <taxon>Caenorhabditis</taxon>
    </lineage>
</organism>
<evidence type="ECO:0000256" key="2">
    <source>
        <dbReference type="SAM" id="SignalP"/>
    </source>
</evidence>
<evidence type="ECO:0000256" key="1">
    <source>
        <dbReference type="SAM" id="MobiDB-lite"/>
    </source>
</evidence>